<evidence type="ECO:0000313" key="3">
    <source>
        <dbReference type="Proteomes" id="UP000319613"/>
    </source>
</evidence>
<dbReference type="AlphaFoldDB" id="A0A554JDJ0"/>
<proteinExistence type="predicted"/>
<comment type="caution">
    <text evidence="2">The sequence shown here is derived from an EMBL/GenBank/DDBJ whole genome shotgun (WGS) entry which is preliminary data.</text>
</comment>
<protein>
    <submittedName>
        <fullName evidence="2">Uncharacterized protein</fullName>
    </submittedName>
</protein>
<dbReference type="Proteomes" id="UP000319613">
    <property type="component" value="Unassembled WGS sequence"/>
</dbReference>
<evidence type="ECO:0000313" key="2">
    <source>
        <dbReference type="EMBL" id="TSC66399.1"/>
    </source>
</evidence>
<feature type="coiled-coil region" evidence="1">
    <location>
        <begin position="7"/>
        <end position="34"/>
    </location>
</feature>
<reference evidence="2 3" key="1">
    <citation type="submission" date="2017-07" db="EMBL/GenBank/DDBJ databases">
        <title>Mechanisms for carbon and nitrogen cycling indicate functional differentiation within the Candidate Phyla Radiation.</title>
        <authorList>
            <person name="Danczak R.E."/>
            <person name="Johnston M.D."/>
            <person name="Kenah C."/>
            <person name="Slattery M."/>
            <person name="Wrighton K.C."/>
            <person name="Wilkins M.J."/>
        </authorList>
    </citation>
    <scope>NUCLEOTIDE SEQUENCE [LARGE SCALE GENOMIC DNA]</scope>
    <source>
        <strain evidence="2">Gr01-1014_77</strain>
    </source>
</reference>
<evidence type="ECO:0000256" key="1">
    <source>
        <dbReference type="SAM" id="Coils"/>
    </source>
</evidence>
<organism evidence="2 3">
    <name type="scientific">Candidatus Doudnabacteria bacterium Gr01-1014_77</name>
    <dbReference type="NCBI Taxonomy" id="2017133"/>
    <lineage>
        <taxon>Bacteria</taxon>
        <taxon>Candidatus Doudnaibacteriota</taxon>
    </lineage>
</organism>
<keyword evidence="1" id="KW-0175">Coiled coil</keyword>
<sequence length="165" mass="19385">MMHSNGAETLILVVERYTKLLEDLEVEINSAGQLDGFKLLPYYSEQMEFITMEVGKIHSSFSEQDRIVRYQWGVAQLYGLKRQLEADQLNFLKHRAHVLLRQFFGFRRDARSHANGSRMKVLTRECEHSVKEFVHQARQHDATVHVLRPRLVGIQTRMHEISEHL</sequence>
<accession>A0A554JDJ0</accession>
<name>A0A554JDJ0_9BACT</name>
<dbReference type="EMBL" id="VMFF01000006">
    <property type="protein sequence ID" value="TSC66399.1"/>
    <property type="molecule type" value="Genomic_DNA"/>
</dbReference>
<gene>
    <name evidence="2" type="ORF">G01um101477_101</name>
</gene>